<comment type="caution">
    <text evidence="1">The sequence shown here is derived from an EMBL/GenBank/DDBJ whole genome shotgun (WGS) entry which is preliminary data.</text>
</comment>
<keyword evidence="2" id="KW-1185">Reference proteome</keyword>
<reference evidence="1 2" key="1">
    <citation type="journal article" date="2019" name="Sci. Rep.">
        <title>Orb-weaving spider Araneus ventricosus genome elucidates the spidroin gene catalogue.</title>
        <authorList>
            <person name="Kono N."/>
            <person name="Nakamura H."/>
            <person name="Ohtoshi R."/>
            <person name="Moran D.A.P."/>
            <person name="Shinohara A."/>
            <person name="Yoshida Y."/>
            <person name="Fujiwara M."/>
            <person name="Mori M."/>
            <person name="Tomita M."/>
            <person name="Arakawa K."/>
        </authorList>
    </citation>
    <scope>NUCLEOTIDE SEQUENCE [LARGE SCALE GENOMIC DNA]</scope>
</reference>
<gene>
    <name evidence="1" type="ORF">AVEN_14313_1</name>
</gene>
<dbReference type="EMBL" id="BGPR01184108">
    <property type="protein sequence ID" value="GBM71760.1"/>
    <property type="molecule type" value="Genomic_DNA"/>
</dbReference>
<evidence type="ECO:0000313" key="2">
    <source>
        <dbReference type="Proteomes" id="UP000499080"/>
    </source>
</evidence>
<organism evidence="1 2">
    <name type="scientific">Araneus ventricosus</name>
    <name type="common">Orbweaver spider</name>
    <name type="synonym">Epeira ventricosa</name>
    <dbReference type="NCBI Taxonomy" id="182803"/>
    <lineage>
        <taxon>Eukaryota</taxon>
        <taxon>Metazoa</taxon>
        <taxon>Ecdysozoa</taxon>
        <taxon>Arthropoda</taxon>
        <taxon>Chelicerata</taxon>
        <taxon>Arachnida</taxon>
        <taxon>Araneae</taxon>
        <taxon>Araneomorphae</taxon>
        <taxon>Entelegynae</taxon>
        <taxon>Araneoidea</taxon>
        <taxon>Araneidae</taxon>
        <taxon>Araneus</taxon>
    </lineage>
</organism>
<feature type="non-terminal residue" evidence="1">
    <location>
        <position position="57"/>
    </location>
</feature>
<sequence>MGWGRVIDKWIPQHGVDLHISSYLTKNMVGLNTLEPLNSCLGTAKGDFPDLPEPHSG</sequence>
<accession>A0A4Y2I2K5</accession>
<name>A0A4Y2I2K5_ARAVE</name>
<dbReference type="AlphaFoldDB" id="A0A4Y2I2K5"/>
<proteinExistence type="predicted"/>
<protein>
    <submittedName>
        <fullName evidence="1">Uncharacterized protein</fullName>
    </submittedName>
</protein>
<evidence type="ECO:0000313" key="1">
    <source>
        <dbReference type="EMBL" id="GBM71760.1"/>
    </source>
</evidence>
<dbReference type="Proteomes" id="UP000499080">
    <property type="component" value="Unassembled WGS sequence"/>
</dbReference>